<keyword evidence="1" id="KW-0812">Transmembrane</keyword>
<dbReference type="Proteomes" id="UP000825935">
    <property type="component" value="Chromosome 31"/>
</dbReference>
<dbReference type="InterPro" id="IPR029044">
    <property type="entry name" value="Nucleotide-diphossugar_trans"/>
</dbReference>
<dbReference type="OMA" id="IQVTMPK"/>
<keyword evidence="1" id="KW-0472">Membrane</keyword>
<dbReference type="AlphaFoldDB" id="A0A8T2R031"/>
<keyword evidence="1" id="KW-1133">Transmembrane helix</keyword>
<evidence type="ECO:0000313" key="3">
    <source>
        <dbReference type="Proteomes" id="UP000825935"/>
    </source>
</evidence>
<comment type="caution">
    <text evidence="2">The sequence shown here is derived from an EMBL/GenBank/DDBJ whole genome shotgun (WGS) entry which is preliminary data.</text>
</comment>
<dbReference type="OrthoDB" id="419694at2759"/>
<name>A0A8T2R031_CERRI</name>
<accession>A0A8T2R031</accession>
<keyword evidence="3" id="KW-1185">Reference proteome</keyword>
<evidence type="ECO:0000313" key="2">
    <source>
        <dbReference type="EMBL" id="KAH7289250.1"/>
    </source>
</evidence>
<proteinExistence type="predicted"/>
<gene>
    <name evidence="2" type="ORF">KP509_31G066300</name>
</gene>
<organism evidence="2 3">
    <name type="scientific">Ceratopteris richardii</name>
    <name type="common">Triangle waterfern</name>
    <dbReference type="NCBI Taxonomy" id="49495"/>
    <lineage>
        <taxon>Eukaryota</taxon>
        <taxon>Viridiplantae</taxon>
        <taxon>Streptophyta</taxon>
        <taxon>Embryophyta</taxon>
        <taxon>Tracheophyta</taxon>
        <taxon>Polypodiopsida</taxon>
        <taxon>Polypodiidae</taxon>
        <taxon>Polypodiales</taxon>
        <taxon>Pteridineae</taxon>
        <taxon>Pteridaceae</taxon>
        <taxon>Parkerioideae</taxon>
        <taxon>Ceratopteris</taxon>
    </lineage>
</organism>
<sequence length="413" mass="46450">MLPDHRGRNMGFLAFTWRQLVLLTVLSFLSLSIVGLVVLLHKSMHISVSDVQKSHGFRGGSRGIKYTRLILGDAAGEGLAGRVQCTGLYSASSNTSTGGNEESCSLSKAKSILFITFFMPLNDAPDKGSRTNAFKLRNSTIIKLDLPYAILSVYFKSIQMSNSGCLMSILTGRNANILTRRLPEGVDIVRIPQNFTRSNLMLQRLESYAYFLGELIEINLQSDTHVDNLEHIVFMDSDIIVVGDLKCLFDVYRDFDIALTFRNNKDQPINSGFIAVRGEVASLSRARAFLLEVVNVYKERFVKAARMLGDQLSLAHIIQEHSKKINLRFRKPSIFMSQISQSQVLFLPSQIYNWTPSEGAGQFHGMPENVKVIHFKGSRKRLMLEAWNEFIQSGSLVDMQCLILKSGRTKYDF</sequence>
<feature type="transmembrane region" description="Helical" evidence="1">
    <location>
        <begin position="20"/>
        <end position="40"/>
    </location>
</feature>
<protein>
    <submittedName>
        <fullName evidence="2">Uncharacterized protein</fullName>
    </submittedName>
</protein>
<dbReference type="PANTHER" id="PTHR35723">
    <property type="entry name" value="POLYPHOSPHATIDYLINOSITOL PHOSPHATASE"/>
    <property type="match status" value="1"/>
</dbReference>
<evidence type="ECO:0000256" key="1">
    <source>
        <dbReference type="SAM" id="Phobius"/>
    </source>
</evidence>
<dbReference type="Gene3D" id="3.90.550.10">
    <property type="entry name" value="Spore Coat Polysaccharide Biosynthesis Protein SpsA, Chain A"/>
    <property type="match status" value="1"/>
</dbReference>
<dbReference type="EMBL" id="CM035436">
    <property type="protein sequence ID" value="KAH7289250.1"/>
    <property type="molecule type" value="Genomic_DNA"/>
</dbReference>
<dbReference type="SUPFAM" id="SSF53448">
    <property type="entry name" value="Nucleotide-diphospho-sugar transferases"/>
    <property type="match status" value="1"/>
</dbReference>
<reference evidence="2" key="1">
    <citation type="submission" date="2021-08" db="EMBL/GenBank/DDBJ databases">
        <title>WGS assembly of Ceratopteris richardii.</title>
        <authorList>
            <person name="Marchant D.B."/>
            <person name="Chen G."/>
            <person name="Jenkins J."/>
            <person name="Shu S."/>
            <person name="Leebens-Mack J."/>
            <person name="Grimwood J."/>
            <person name="Schmutz J."/>
            <person name="Soltis P."/>
            <person name="Soltis D."/>
            <person name="Chen Z.-H."/>
        </authorList>
    </citation>
    <scope>NUCLEOTIDE SEQUENCE</scope>
    <source>
        <strain evidence="2">Whitten #5841</strain>
        <tissue evidence="2">Leaf</tissue>
    </source>
</reference>